<keyword evidence="2" id="KW-0067">ATP-binding</keyword>
<protein>
    <submittedName>
        <fullName evidence="2">ATP-dependent RNA helicase DbpA</fullName>
        <ecNumber evidence="2">3.6.4.13</ecNumber>
    </submittedName>
</protein>
<feature type="domain" description="DEAD box helicase DbpA/CsdA RNA-binding" evidence="1">
    <location>
        <begin position="4"/>
        <end position="73"/>
    </location>
</feature>
<accession>A0A645HB01</accession>
<comment type="caution">
    <text evidence="2">The sequence shown here is derived from an EMBL/GenBank/DDBJ whole genome shotgun (WGS) entry which is preliminary data.</text>
</comment>
<keyword evidence="2" id="KW-0378">Hydrolase</keyword>
<evidence type="ECO:0000313" key="2">
    <source>
        <dbReference type="EMBL" id="MPN35686.1"/>
    </source>
</evidence>
<keyword evidence="2" id="KW-0547">Nucleotide-binding</keyword>
<keyword evidence="2" id="KW-0347">Helicase</keyword>
<dbReference type="InterPro" id="IPR012677">
    <property type="entry name" value="Nucleotide-bd_a/b_plait_sf"/>
</dbReference>
<name>A0A645HB01_9ZZZZ</name>
<dbReference type="InterPro" id="IPR005580">
    <property type="entry name" value="DbpA/CsdA_RNA-bd_dom"/>
</dbReference>
<dbReference type="AlphaFoldDB" id="A0A645HB01"/>
<organism evidence="2">
    <name type="scientific">bioreactor metagenome</name>
    <dbReference type="NCBI Taxonomy" id="1076179"/>
    <lineage>
        <taxon>unclassified sequences</taxon>
        <taxon>metagenomes</taxon>
        <taxon>ecological metagenomes</taxon>
    </lineage>
</organism>
<gene>
    <name evidence="2" type="primary">dbpA_38</name>
    <name evidence="2" type="ORF">SDC9_183184</name>
</gene>
<proteinExistence type="predicted"/>
<evidence type="ECO:0000259" key="1">
    <source>
        <dbReference type="Pfam" id="PF03880"/>
    </source>
</evidence>
<dbReference type="EMBL" id="VSSQ01089439">
    <property type="protein sequence ID" value="MPN35686.1"/>
    <property type="molecule type" value="Genomic_DNA"/>
</dbReference>
<dbReference type="GO" id="GO:0016787">
    <property type="term" value="F:hydrolase activity"/>
    <property type="evidence" value="ECO:0007669"/>
    <property type="project" value="UniProtKB-KW"/>
</dbReference>
<dbReference type="Gene3D" id="3.30.70.330">
    <property type="match status" value="1"/>
</dbReference>
<sequence length="78" mass="8614">MLKLYINAGKKKKIRRGDILGALVNSGNIPSESIGVIEVFDNYSHAHILNGDGTKLLKAMKEINLKGKPVKIEKAREK</sequence>
<reference evidence="2" key="1">
    <citation type="submission" date="2019-08" db="EMBL/GenBank/DDBJ databases">
        <authorList>
            <person name="Kucharzyk K."/>
            <person name="Murdoch R.W."/>
            <person name="Higgins S."/>
            <person name="Loffler F."/>
        </authorList>
    </citation>
    <scope>NUCLEOTIDE SEQUENCE</scope>
</reference>
<dbReference type="Pfam" id="PF03880">
    <property type="entry name" value="DbpA"/>
    <property type="match status" value="1"/>
</dbReference>
<dbReference type="GO" id="GO:0003724">
    <property type="term" value="F:RNA helicase activity"/>
    <property type="evidence" value="ECO:0007669"/>
    <property type="project" value="UniProtKB-EC"/>
</dbReference>
<dbReference type="EC" id="3.6.4.13" evidence="2"/>